<dbReference type="SUPFAM" id="SSF53448">
    <property type="entry name" value="Nucleotide-diphospho-sugar transferases"/>
    <property type="match status" value="1"/>
</dbReference>
<dbReference type="PROSITE" id="PS51998">
    <property type="entry name" value="DEK_C"/>
    <property type="match status" value="1"/>
</dbReference>
<evidence type="ECO:0000256" key="9">
    <source>
        <dbReference type="ARBA" id="ARBA00023180"/>
    </source>
</evidence>
<dbReference type="Gene3D" id="1.10.10.60">
    <property type="entry name" value="Homeodomain-like"/>
    <property type="match status" value="1"/>
</dbReference>
<dbReference type="Pfam" id="PF03142">
    <property type="entry name" value="Chitin_synth_2"/>
    <property type="match status" value="1"/>
</dbReference>
<protein>
    <recommendedName>
        <fullName evidence="2">chitin synthase</fullName>
        <ecNumber evidence="2">2.4.1.16</ecNumber>
    </recommendedName>
</protein>
<dbReference type="OrthoDB" id="370884at2759"/>
<feature type="transmembrane region" description="Helical" evidence="11">
    <location>
        <begin position="730"/>
        <end position="747"/>
    </location>
</feature>
<evidence type="ECO:0000256" key="4">
    <source>
        <dbReference type="ARBA" id="ARBA00022676"/>
    </source>
</evidence>
<proteinExistence type="predicted"/>
<feature type="transmembrane region" description="Helical" evidence="11">
    <location>
        <begin position="1426"/>
        <end position="1447"/>
    </location>
</feature>
<evidence type="ECO:0000256" key="7">
    <source>
        <dbReference type="ARBA" id="ARBA00022989"/>
    </source>
</evidence>
<dbReference type="PANTHER" id="PTHR22914:SF13">
    <property type="entry name" value="CHITIN SYNTHASE"/>
    <property type="match status" value="1"/>
</dbReference>
<dbReference type="InterPro" id="IPR001199">
    <property type="entry name" value="Cyt_B5-like_heme/steroid-bd"/>
</dbReference>
<keyword evidence="5" id="KW-0808">Transferase</keyword>
<dbReference type="SMART" id="SM00242">
    <property type="entry name" value="MYSc"/>
    <property type="match status" value="1"/>
</dbReference>
<dbReference type="Proteomes" id="UP000800040">
    <property type="component" value="Unassembled WGS sequence"/>
</dbReference>
<dbReference type="GO" id="GO:0004100">
    <property type="term" value="F:chitin synthase activity"/>
    <property type="evidence" value="ECO:0007669"/>
    <property type="project" value="UniProtKB-EC"/>
</dbReference>
<organism evidence="13 14">
    <name type="scientific">Decorospora gaudefroyi</name>
    <dbReference type="NCBI Taxonomy" id="184978"/>
    <lineage>
        <taxon>Eukaryota</taxon>
        <taxon>Fungi</taxon>
        <taxon>Dikarya</taxon>
        <taxon>Ascomycota</taxon>
        <taxon>Pezizomycotina</taxon>
        <taxon>Dothideomycetes</taxon>
        <taxon>Pleosporomycetidae</taxon>
        <taxon>Pleosporales</taxon>
        <taxon>Pleosporineae</taxon>
        <taxon>Pleosporaceae</taxon>
        <taxon>Decorospora</taxon>
    </lineage>
</organism>
<dbReference type="Pfam" id="PF08766">
    <property type="entry name" value="DEK_C"/>
    <property type="match status" value="1"/>
</dbReference>
<accession>A0A6A5KRV1</accession>
<dbReference type="GO" id="GO:0006031">
    <property type="term" value="P:chitin biosynthetic process"/>
    <property type="evidence" value="ECO:0007669"/>
    <property type="project" value="TreeGrafter"/>
</dbReference>
<dbReference type="InterPro" id="IPR036400">
    <property type="entry name" value="Cyt_B5-like_heme/steroid_sf"/>
</dbReference>
<dbReference type="EC" id="2.4.1.16" evidence="2"/>
<dbReference type="InterPro" id="IPR029044">
    <property type="entry name" value="Nucleotide-diphossugar_trans"/>
</dbReference>
<dbReference type="InterPro" id="IPR014876">
    <property type="entry name" value="DEK_C"/>
</dbReference>
<feature type="transmembrane region" description="Helical" evidence="11">
    <location>
        <begin position="767"/>
        <end position="787"/>
    </location>
</feature>
<evidence type="ECO:0000313" key="14">
    <source>
        <dbReference type="Proteomes" id="UP000800040"/>
    </source>
</evidence>
<dbReference type="GO" id="GO:0005886">
    <property type="term" value="C:plasma membrane"/>
    <property type="evidence" value="ECO:0007669"/>
    <property type="project" value="UniProtKB-SubCell"/>
</dbReference>
<name>A0A6A5KRV1_9PLEO</name>
<feature type="transmembrane region" description="Helical" evidence="11">
    <location>
        <begin position="1035"/>
        <end position="1054"/>
    </location>
</feature>
<dbReference type="GO" id="GO:0005524">
    <property type="term" value="F:ATP binding"/>
    <property type="evidence" value="ECO:0007669"/>
    <property type="project" value="InterPro"/>
</dbReference>
<dbReference type="InterPro" id="IPR004835">
    <property type="entry name" value="Chitin_synth"/>
</dbReference>
<dbReference type="SMART" id="SM01117">
    <property type="entry name" value="Cyt-b5"/>
    <property type="match status" value="2"/>
</dbReference>
<feature type="transmembrane region" description="Helical" evidence="11">
    <location>
        <begin position="1487"/>
        <end position="1510"/>
    </location>
</feature>
<dbReference type="GO" id="GO:0003774">
    <property type="term" value="F:cytoskeletal motor activity"/>
    <property type="evidence" value="ECO:0007669"/>
    <property type="project" value="InterPro"/>
</dbReference>
<feature type="transmembrane region" description="Helical" evidence="11">
    <location>
        <begin position="1459"/>
        <end position="1480"/>
    </location>
</feature>
<dbReference type="FunFam" id="1.10.10.820:FF:000010">
    <property type="entry name" value="Chitin synthase 6"/>
    <property type="match status" value="1"/>
</dbReference>
<dbReference type="Pfam" id="PF00173">
    <property type="entry name" value="Cyt-b5"/>
    <property type="match status" value="1"/>
</dbReference>
<reference evidence="13" key="1">
    <citation type="submission" date="2020-01" db="EMBL/GenBank/DDBJ databases">
        <authorList>
            <consortium name="DOE Joint Genome Institute"/>
            <person name="Haridas S."/>
            <person name="Albert R."/>
            <person name="Binder M."/>
            <person name="Bloem J."/>
            <person name="Labutti K."/>
            <person name="Salamov A."/>
            <person name="Andreopoulos B."/>
            <person name="Baker S.E."/>
            <person name="Barry K."/>
            <person name="Bills G."/>
            <person name="Bluhm B.H."/>
            <person name="Cannon C."/>
            <person name="Castanera R."/>
            <person name="Culley D.E."/>
            <person name="Daum C."/>
            <person name="Ezra D."/>
            <person name="Gonzalez J.B."/>
            <person name="Henrissat B."/>
            <person name="Kuo A."/>
            <person name="Liang C."/>
            <person name="Lipzen A."/>
            <person name="Lutzoni F."/>
            <person name="Magnuson J."/>
            <person name="Mondo S."/>
            <person name="Nolan M."/>
            <person name="Ohm R."/>
            <person name="Pangilinan J."/>
            <person name="Park H.-J."/>
            <person name="Ramirez L."/>
            <person name="Alfaro M."/>
            <person name="Sun H."/>
            <person name="Tritt A."/>
            <person name="Yoshinaga Y."/>
            <person name="Zwiers L.-H."/>
            <person name="Turgeon B.G."/>
            <person name="Goodwin S.B."/>
            <person name="Spatafora J.W."/>
            <person name="Crous P.W."/>
            <person name="Grigoriev I.V."/>
        </authorList>
    </citation>
    <scope>NUCLEOTIDE SEQUENCE</scope>
    <source>
        <strain evidence="13">P77</strain>
    </source>
</reference>
<comment type="subcellular location">
    <subcellularLocation>
        <location evidence="1">Cell membrane</location>
        <topology evidence="1">Multi-pass membrane protein</topology>
    </subcellularLocation>
</comment>
<evidence type="ECO:0000256" key="8">
    <source>
        <dbReference type="ARBA" id="ARBA00023136"/>
    </source>
</evidence>
<dbReference type="Gene3D" id="3.10.120.10">
    <property type="entry name" value="Cytochrome b5-like heme/steroid binding domain"/>
    <property type="match status" value="1"/>
</dbReference>
<keyword evidence="14" id="KW-1185">Reference proteome</keyword>
<comment type="catalytic activity">
    <reaction evidence="10">
        <text>[(1-&gt;4)-N-acetyl-beta-D-glucosaminyl](n) + UDP-N-acetyl-alpha-D-glucosamine = [(1-&gt;4)-N-acetyl-beta-D-glucosaminyl](n+1) + UDP + H(+)</text>
        <dbReference type="Rhea" id="RHEA:16637"/>
        <dbReference type="Rhea" id="RHEA-COMP:9593"/>
        <dbReference type="Rhea" id="RHEA-COMP:9595"/>
        <dbReference type="ChEBI" id="CHEBI:15378"/>
        <dbReference type="ChEBI" id="CHEBI:17029"/>
        <dbReference type="ChEBI" id="CHEBI:57705"/>
        <dbReference type="ChEBI" id="CHEBI:58223"/>
        <dbReference type="EC" id="2.4.1.16"/>
    </reaction>
    <physiologicalReaction direction="left-to-right" evidence="10">
        <dbReference type="Rhea" id="RHEA:16638"/>
    </physiologicalReaction>
</comment>
<evidence type="ECO:0000256" key="2">
    <source>
        <dbReference type="ARBA" id="ARBA00012543"/>
    </source>
</evidence>
<dbReference type="SUPFAM" id="SSF55856">
    <property type="entry name" value="Cytochrome b5-like heme/steroid binding domain"/>
    <property type="match status" value="1"/>
</dbReference>
<sequence>MSFVNNSRMSVYSTASASAQRSGNPATQTSTTTLLNTLNSAYKNGRSYNLEASTSLVVNTWVNTKTIVDERIGGTVDLELGRKAWEHARRRAEDGCIVLASLHESSPSLFSPFVSSLPLSLPGNFYTALEALKAFTHCVTPHNPSMPRYSALAAVFTINLVGNVVGAEIKLSTSGLDVQQGLLQVPAHNGFRAFDVFYYLNSSSASRQEREYLDIQSLDKYTLLRRSGTYDPPTYLPDADDAAAAEDFRANLKAIGIKGQKLTGLISCLTGLLKLGNTLDYFMDDNSLTSICEDVEALMDLPEGTLLQKLDSREREIVIGGLYEAVVDYVITHANAAIKEDIHRAKSGFAMDDSEGSGMMTPEESEDGDIVNITVVDIPSRALGKAVALRTVFDDSEGINAEMRDDGVAVIPVGNSVLEGMREAMQCCAVELGMSGPALSQREADLEKREAVLDKLALEISDEENIVKQMLYPIHNSGIVLGKHDRFDLSMTVASSRVWFQLALHPTDSIPSSLNQDLSSTWQAGVVSRQLREWRLPEWANRRNRNLDFTADFDHHEFHERYAPLGCMDGQEGIQNWILQRGWSNGEVMVGKERVWVREGTWWEAESQLDLKTQELGSPNMLGQMIGAGGMENAYPTQLPPTASAFFPPLPDMSSAPAQNPFQSSASLAVRSAADAKSIAPTALTGPPAGPGDYGLGMKGDDHKGVTYYDAESGGNAIVTETALTTSRRVWVAFVWAVTFWIPSPLLKWAGRMKRPDVRMAWREKLVLVMLIMLLNATIVFYIVAFGKLLCPNKLKVWNAKEVSQHQGEDDYYVRHHGSVYDLTSFWRKQHSDATQESTNELMMSMAGANMDPYIIPPLYRACPNLIADTPTNRVLTLRLNQSDSENLNQFAVHTSGSQTNYPDSDALKREDWYQNVFLKAIKEYRKGDLVWESKTVQDEGAKLNHMWFTLGDRVYDLTDYFETVDYNKNSAQYNFLDDKLVDLVKGNAGQDLSEDFSNKLNDTAQAYNRQCLDNMFYVGKTDFRKSAKCQVNDYILLAVTIILCAVITIKFLAALQLGSRKRPANQDKFVICQVPAYTEGEDSLRKSLDSLTALSYDNKRKLICVICDGMIVGGGNDRPTPKIVLDILGVDPKVDPPALPFWSVGEGSQQLNYGKVYSGLYEFEGNVVPYIVVVKMGKESEQHKSKPGNRGKRDSQILLMSFLNRVHHRSAMNPLELEMFHQINNIIGVDPELYEYLLMIDADTMVKPDALNRLVAACANDSKIAGICGETSLENEDRSWWTMIQVYEYYISHHLSKAFESLFGSVTCLPGCFTMYRLRTADKGKPLIISDKIIKDYADCVVDTLHKKNLLSLGEDRYLTTLMTKHFPAMSYKFIPDAYALTAAPDTWSILLSQRRRWINSTIHNLAELVFLKDLCGFCCFSMRFVVFIDLFGTLVLPSICAYLVYLVYTVSTGTGQFPMFSIIMLGAVYGLQALIFIIKRQWQHVGWMIIYILAFPIYSLALPLYSFWKQDDFSWGNTRVVIGEQGTKQVLTTDDEGFDPKAIPMMRWDEYAERNELPGRRGLPGMTVEKGGFSAYEDEAYEMNDMQSVYSSVKPASTIMSNMQHISHMPPQSPGPYQGMQTRQSTYSNFSRYQDNPHESRVMSMGNMSDQYNPANASPYGQRPSMGGFQSSDNLMASSTPPIRGRSPLGYGLSQSRPGSTANLHSMMNGPSDGMIVETVQSCLKEADLDKVTRKQIIALAEQRLQMQLSGERKIFLTQAIDHELANMGPE</sequence>
<evidence type="ECO:0000313" key="13">
    <source>
        <dbReference type="EMBL" id="KAF1838872.1"/>
    </source>
</evidence>
<evidence type="ECO:0000256" key="1">
    <source>
        <dbReference type="ARBA" id="ARBA00004651"/>
    </source>
</evidence>
<keyword evidence="9" id="KW-0325">Glycoprotein</keyword>
<keyword evidence="8 11" id="KW-0472">Membrane</keyword>
<evidence type="ECO:0000256" key="10">
    <source>
        <dbReference type="ARBA" id="ARBA00049510"/>
    </source>
</evidence>
<evidence type="ECO:0000256" key="5">
    <source>
        <dbReference type="ARBA" id="ARBA00022679"/>
    </source>
</evidence>
<dbReference type="InterPro" id="IPR001609">
    <property type="entry name" value="Myosin_head_motor_dom-like"/>
</dbReference>
<feature type="domain" description="DEK-C" evidence="12">
    <location>
        <begin position="1712"/>
        <end position="1768"/>
    </location>
</feature>
<dbReference type="InterPro" id="IPR027417">
    <property type="entry name" value="P-loop_NTPase"/>
</dbReference>
<keyword evidence="3" id="KW-1003">Cell membrane</keyword>
<gene>
    <name evidence="13" type="ORF">BDW02DRAFT_626708</name>
</gene>
<dbReference type="CDD" id="cd04190">
    <property type="entry name" value="Chitin_synth_C"/>
    <property type="match status" value="1"/>
</dbReference>
<evidence type="ECO:0000256" key="11">
    <source>
        <dbReference type="SAM" id="Phobius"/>
    </source>
</evidence>
<dbReference type="GO" id="GO:0016459">
    <property type="term" value="C:myosin complex"/>
    <property type="evidence" value="ECO:0007669"/>
    <property type="project" value="InterPro"/>
</dbReference>
<dbReference type="GO" id="GO:0030428">
    <property type="term" value="C:cell septum"/>
    <property type="evidence" value="ECO:0007669"/>
    <property type="project" value="TreeGrafter"/>
</dbReference>
<evidence type="ECO:0000256" key="6">
    <source>
        <dbReference type="ARBA" id="ARBA00022692"/>
    </source>
</evidence>
<dbReference type="PANTHER" id="PTHR22914">
    <property type="entry name" value="CHITIN SYNTHASE"/>
    <property type="match status" value="1"/>
</dbReference>
<dbReference type="Gene3D" id="1.10.10.820">
    <property type="match status" value="1"/>
</dbReference>
<keyword evidence="4" id="KW-0328">Glycosyltransferase</keyword>
<dbReference type="SUPFAM" id="SSF52540">
    <property type="entry name" value="P-loop containing nucleoside triphosphate hydrolases"/>
    <property type="match status" value="1"/>
</dbReference>
<evidence type="ECO:0000256" key="3">
    <source>
        <dbReference type="ARBA" id="ARBA00022475"/>
    </source>
</evidence>
<keyword evidence="6 11" id="KW-0812">Transmembrane</keyword>
<dbReference type="Gene3D" id="3.90.550.10">
    <property type="entry name" value="Spore Coat Polysaccharide Biosynthesis Protein SpsA, Chain A"/>
    <property type="match status" value="1"/>
</dbReference>
<dbReference type="GO" id="GO:0031505">
    <property type="term" value="P:fungal-type cell wall organization"/>
    <property type="evidence" value="ECO:0007669"/>
    <property type="project" value="TreeGrafter"/>
</dbReference>
<keyword evidence="7 11" id="KW-1133">Transmembrane helix</keyword>
<evidence type="ECO:0000259" key="12">
    <source>
        <dbReference type="PROSITE" id="PS51998"/>
    </source>
</evidence>
<dbReference type="EMBL" id="ML975248">
    <property type="protein sequence ID" value="KAF1838872.1"/>
    <property type="molecule type" value="Genomic_DNA"/>
</dbReference>